<dbReference type="GO" id="GO:0000224">
    <property type="term" value="F:peptide-N4-(N-acetyl-beta-glucosaminyl)asparagine amidase activity"/>
    <property type="evidence" value="ECO:0007669"/>
    <property type="project" value="TreeGrafter"/>
</dbReference>
<dbReference type="InterPro" id="IPR002931">
    <property type="entry name" value="Transglutaminase-like"/>
</dbReference>
<evidence type="ECO:0000313" key="6">
    <source>
        <dbReference type="EMBL" id="OEJ83132.1"/>
    </source>
</evidence>
<proteinExistence type="inferred from homology"/>
<dbReference type="Pfam" id="PF01841">
    <property type="entry name" value="Transglut_core"/>
    <property type="match status" value="1"/>
</dbReference>
<dbReference type="SMART" id="SM00460">
    <property type="entry name" value="TGc"/>
    <property type="match status" value="1"/>
</dbReference>
<evidence type="ECO:0000313" key="7">
    <source>
        <dbReference type="Proteomes" id="UP000095728"/>
    </source>
</evidence>
<dbReference type="GO" id="GO:0046872">
    <property type="term" value="F:metal ion binding"/>
    <property type="evidence" value="ECO:0007669"/>
    <property type="project" value="UniProtKB-KW"/>
</dbReference>
<dbReference type="InterPro" id="IPR050883">
    <property type="entry name" value="PNGase"/>
</dbReference>
<evidence type="ECO:0000256" key="2">
    <source>
        <dbReference type="ARBA" id="ARBA00022723"/>
    </source>
</evidence>
<keyword evidence="7" id="KW-1185">Reference proteome</keyword>
<dbReference type="GO" id="GO:0005829">
    <property type="term" value="C:cytosol"/>
    <property type="evidence" value="ECO:0007669"/>
    <property type="project" value="TreeGrafter"/>
</dbReference>
<gene>
    <name evidence="6" type="ORF">AWRI3579_g3324</name>
</gene>
<dbReference type="GO" id="GO:0005634">
    <property type="term" value="C:nucleus"/>
    <property type="evidence" value="ECO:0007669"/>
    <property type="project" value="TreeGrafter"/>
</dbReference>
<organism evidence="6 7">
    <name type="scientific">Hanseniaspora osmophila</name>
    <dbReference type="NCBI Taxonomy" id="56408"/>
    <lineage>
        <taxon>Eukaryota</taxon>
        <taxon>Fungi</taxon>
        <taxon>Dikarya</taxon>
        <taxon>Ascomycota</taxon>
        <taxon>Saccharomycotina</taxon>
        <taxon>Saccharomycetes</taxon>
        <taxon>Saccharomycodales</taxon>
        <taxon>Saccharomycodaceae</taxon>
        <taxon>Hanseniaspora</taxon>
    </lineage>
</organism>
<dbReference type="OrthoDB" id="409136at2759"/>
<comment type="similarity">
    <text evidence="1">Belongs to the transglutaminase-like superfamily. PNGase family.</text>
</comment>
<dbReference type="AlphaFoldDB" id="A0A1E5R895"/>
<keyword evidence="2" id="KW-0479">Metal-binding</keyword>
<evidence type="ECO:0000256" key="3">
    <source>
        <dbReference type="ARBA" id="ARBA00022833"/>
    </source>
</evidence>
<protein>
    <recommendedName>
        <fullName evidence="4">Peptide:N-glycanase 1</fullName>
    </recommendedName>
</protein>
<dbReference type="SUPFAM" id="SSF54001">
    <property type="entry name" value="Cysteine proteinases"/>
    <property type="match status" value="1"/>
</dbReference>
<dbReference type="PANTHER" id="PTHR12143:SF19">
    <property type="entry name" value="PEPTIDE-N(4)-(N-ACETYL-BETA-GLUCOSAMINYL)ASPARAGINE AMIDASE"/>
    <property type="match status" value="1"/>
</dbReference>
<accession>A0A1E5R895</accession>
<evidence type="ECO:0000256" key="4">
    <source>
        <dbReference type="ARBA" id="ARBA00032858"/>
    </source>
</evidence>
<dbReference type="EMBL" id="LPNM01000009">
    <property type="protein sequence ID" value="OEJ83132.1"/>
    <property type="molecule type" value="Genomic_DNA"/>
</dbReference>
<evidence type="ECO:0000256" key="1">
    <source>
        <dbReference type="ARBA" id="ARBA00009390"/>
    </source>
</evidence>
<sequence length="348" mass="40390">MSSTEPSHSIAEMAAQLLGKYKNLIIGKYQEQADSYRLHQLMSNNRFAQQIDGLHKENCFKYDADPNIFTAVMDTIDLDLIYSNVDKNEESEQDYEKALVKELLRYFKEDFFTWTNQPNCTQCGNNSNQQFKSADRPTPEEQSKDRLLSLVEVYQCTKCQTITRFPRYNSPYMLLKTKTGRCGEWANMFLFLLKSFGITSRYIWNREDHVWSEYYNDKEKRWIHLDSCEKSYDQPYIYSKNWNKKMSYCFAFGNDAVADVSAKYIVVKDNALPRTEIEEADLSFLLFELTKSLRNGLSADELYKLGCRDQLELLELEGEEVVTKTSTAPLGRVSGNAAWKNARGEGGH</sequence>
<dbReference type="InterPro" id="IPR038765">
    <property type="entry name" value="Papain-like_cys_pep_sf"/>
</dbReference>
<dbReference type="PANTHER" id="PTHR12143">
    <property type="entry name" value="PEPTIDE N-GLYCANASE PNGASE -RELATED"/>
    <property type="match status" value="1"/>
</dbReference>
<keyword evidence="3" id="KW-0862">Zinc</keyword>
<dbReference type="STRING" id="56408.A0A1E5R895"/>
<dbReference type="Proteomes" id="UP000095728">
    <property type="component" value="Unassembled WGS sequence"/>
</dbReference>
<dbReference type="GO" id="GO:0006516">
    <property type="term" value="P:glycoprotein catabolic process"/>
    <property type="evidence" value="ECO:0007669"/>
    <property type="project" value="TreeGrafter"/>
</dbReference>
<dbReference type="FunCoup" id="A0A1E5R895">
    <property type="interactions" value="107"/>
</dbReference>
<reference evidence="7" key="1">
    <citation type="journal article" date="2016" name="Genome Announc.">
        <title>Genome sequences of three species of Hanseniaspora isolated from spontaneous wine fermentations.</title>
        <authorList>
            <person name="Sternes P.R."/>
            <person name="Lee D."/>
            <person name="Kutyna D.R."/>
            <person name="Borneman A.R."/>
        </authorList>
    </citation>
    <scope>NUCLEOTIDE SEQUENCE [LARGE SCALE GENOMIC DNA]</scope>
    <source>
        <strain evidence="7">AWRI3579</strain>
    </source>
</reference>
<dbReference type="Gene3D" id="2.20.25.10">
    <property type="match status" value="1"/>
</dbReference>
<dbReference type="InParanoid" id="A0A1E5R895"/>
<name>A0A1E5R895_9ASCO</name>
<evidence type="ECO:0000259" key="5">
    <source>
        <dbReference type="SMART" id="SM00460"/>
    </source>
</evidence>
<dbReference type="Gene3D" id="3.10.620.30">
    <property type="match status" value="1"/>
</dbReference>
<feature type="domain" description="Transglutaminase-like" evidence="5">
    <location>
        <begin position="174"/>
        <end position="229"/>
    </location>
</feature>
<comment type="caution">
    <text evidence="6">The sequence shown here is derived from an EMBL/GenBank/DDBJ whole genome shotgun (WGS) entry which is preliminary data.</text>
</comment>